<feature type="domain" description="Chitin-binding type-2" evidence="6">
    <location>
        <begin position="75"/>
        <end position="131"/>
    </location>
</feature>
<evidence type="ECO:0000313" key="10">
    <source>
        <dbReference type="EMBL" id="GFT06505.1"/>
    </source>
</evidence>
<sequence>FIAISSEAVSAKRDLKICRRRSGNFPKPGTLCRGYYACKDFVPTERFCHEEEHFNTNKGRCDSKDHFPCFEKPKSKECPTDNGQFLKPGTNCKIYYDCCNGKPTEKKCPQDTLFDPSKQKCDWSDHYTCIESKKFVLKVHFLAFICKPK</sequence>
<dbReference type="InterPro" id="IPR036508">
    <property type="entry name" value="Chitin-bd_dom_sf"/>
</dbReference>
<dbReference type="Gene3D" id="2.170.140.10">
    <property type="entry name" value="Chitin binding domain"/>
    <property type="match status" value="2"/>
</dbReference>
<dbReference type="AlphaFoldDB" id="A0A8X6MU12"/>
<dbReference type="PANTHER" id="PTHR23301">
    <property type="entry name" value="CHITIN BINDING PERITROPHIN-A"/>
    <property type="match status" value="1"/>
</dbReference>
<dbReference type="Pfam" id="PF01607">
    <property type="entry name" value="CBM_14"/>
    <property type="match status" value="2"/>
</dbReference>
<keyword evidence="2" id="KW-0732">Signal</keyword>
<comment type="caution">
    <text evidence="8">The sequence shown here is derived from an EMBL/GenBank/DDBJ whole genome shotgun (WGS) entry which is preliminary data.</text>
</comment>
<dbReference type="GO" id="GO:0005576">
    <property type="term" value="C:extracellular region"/>
    <property type="evidence" value="ECO:0007669"/>
    <property type="project" value="InterPro"/>
</dbReference>
<dbReference type="EMBL" id="BMAW01049074">
    <property type="protein sequence ID" value="GFS69106.1"/>
    <property type="molecule type" value="Genomic_DNA"/>
</dbReference>
<evidence type="ECO:0000259" key="6">
    <source>
        <dbReference type="PROSITE" id="PS50940"/>
    </source>
</evidence>
<evidence type="ECO:0000256" key="3">
    <source>
        <dbReference type="ARBA" id="ARBA00022737"/>
    </source>
</evidence>
<dbReference type="PANTHER" id="PTHR23301:SF0">
    <property type="entry name" value="CHITIN-BINDING TYPE-2 DOMAIN-CONTAINING PROTEIN-RELATED"/>
    <property type="match status" value="1"/>
</dbReference>
<evidence type="ECO:0000256" key="2">
    <source>
        <dbReference type="ARBA" id="ARBA00022729"/>
    </source>
</evidence>
<gene>
    <name evidence="8" type="primary">AVEN_210788_1</name>
    <name evidence="8" type="ORF">NPIL_328881</name>
    <name evidence="9" type="ORF">NPIL_556481</name>
    <name evidence="10" type="ORF">NPIL_626361</name>
    <name evidence="7" type="ORF">NPIL_64821</name>
</gene>
<keyword evidence="11" id="KW-1185">Reference proteome</keyword>
<evidence type="ECO:0000313" key="8">
    <source>
        <dbReference type="EMBL" id="GFS77877.1"/>
    </source>
</evidence>
<feature type="non-terminal residue" evidence="8">
    <location>
        <position position="1"/>
    </location>
</feature>
<evidence type="ECO:0000256" key="5">
    <source>
        <dbReference type="ARBA" id="ARBA00023180"/>
    </source>
</evidence>
<evidence type="ECO:0000256" key="4">
    <source>
        <dbReference type="ARBA" id="ARBA00023157"/>
    </source>
</evidence>
<protein>
    <recommendedName>
        <fullName evidence="6">Chitin-binding type-2 domain-containing protein</fullName>
    </recommendedName>
</protein>
<feature type="domain" description="Chitin-binding type-2" evidence="6">
    <location>
        <begin position="15"/>
        <end position="71"/>
    </location>
</feature>
<evidence type="ECO:0000256" key="1">
    <source>
        <dbReference type="ARBA" id="ARBA00022669"/>
    </source>
</evidence>
<evidence type="ECO:0000313" key="9">
    <source>
        <dbReference type="EMBL" id="GFS97750.1"/>
    </source>
</evidence>
<dbReference type="EMBL" id="BMAW01097081">
    <property type="protein sequence ID" value="GFS77877.1"/>
    <property type="molecule type" value="Genomic_DNA"/>
</dbReference>
<evidence type="ECO:0000313" key="11">
    <source>
        <dbReference type="Proteomes" id="UP000887013"/>
    </source>
</evidence>
<organism evidence="8 11">
    <name type="scientific">Nephila pilipes</name>
    <name type="common">Giant wood spider</name>
    <name type="synonym">Nephila maculata</name>
    <dbReference type="NCBI Taxonomy" id="299642"/>
    <lineage>
        <taxon>Eukaryota</taxon>
        <taxon>Metazoa</taxon>
        <taxon>Ecdysozoa</taxon>
        <taxon>Arthropoda</taxon>
        <taxon>Chelicerata</taxon>
        <taxon>Arachnida</taxon>
        <taxon>Araneae</taxon>
        <taxon>Araneomorphae</taxon>
        <taxon>Entelegynae</taxon>
        <taxon>Araneoidea</taxon>
        <taxon>Nephilidae</taxon>
        <taxon>Nephila</taxon>
    </lineage>
</organism>
<dbReference type="PROSITE" id="PS50940">
    <property type="entry name" value="CHIT_BIND_II"/>
    <property type="match status" value="2"/>
</dbReference>
<name>A0A8X6MU12_NEPPI</name>
<dbReference type="Proteomes" id="UP000887013">
    <property type="component" value="Unassembled WGS sequence"/>
</dbReference>
<dbReference type="GO" id="GO:0008061">
    <property type="term" value="F:chitin binding"/>
    <property type="evidence" value="ECO:0007669"/>
    <property type="project" value="UniProtKB-KW"/>
</dbReference>
<dbReference type="InterPro" id="IPR051940">
    <property type="entry name" value="Chitin_bind-dev_reg"/>
</dbReference>
<keyword evidence="5" id="KW-0325">Glycoprotein</keyword>
<accession>A0A8X6MU12</accession>
<dbReference type="OrthoDB" id="6436912at2759"/>
<keyword evidence="3" id="KW-0677">Repeat</keyword>
<dbReference type="EMBL" id="BMAW01054734">
    <property type="protein sequence ID" value="GFS97750.1"/>
    <property type="molecule type" value="Genomic_DNA"/>
</dbReference>
<reference evidence="8" key="1">
    <citation type="submission" date="2020-08" db="EMBL/GenBank/DDBJ databases">
        <title>Multicomponent nature underlies the extraordinary mechanical properties of spider dragline silk.</title>
        <authorList>
            <person name="Kono N."/>
            <person name="Nakamura H."/>
            <person name="Mori M."/>
            <person name="Yoshida Y."/>
            <person name="Ohtoshi R."/>
            <person name="Malay A.D."/>
            <person name="Moran D.A.P."/>
            <person name="Tomita M."/>
            <person name="Numata K."/>
            <person name="Arakawa K."/>
        </authorList>
    </citation>
    <scope>NUCLEOTIDE SEQUENCE</scope>
</reference>
<dbReference type="EMBL" id="BMAW01056581">
    <property type="protein sequence ID" value="GFT06505.1"/>
    <property type="molecule type" value="Genomic_DNA"/>
</dbReference>
<keyword evidence="1" id="KW-0147">Chitin-binding</keyword>
<dbReference type="SUPFAM" id="SSF57625">
    <property type="entry name" value="Invertebrate chitin-binding proteins"/>
    <property type="match status" value="2"/>
</dbReference>
<dbReference type="InterPro" id="IPR002557">
    <property type="entry name" value="Chitin-bd_dom"/>
</dbReference>
<evidence type="ECO:0000313" key="7">
    <source>
        <dbReference type="EMBL" id="GFS69106.1"/>
    </source>
</evidence>
<proteinExistence type="predicted"/>
<dbReference type="SMART" id="SM00494">
    <property type="entry name" value="ChtBD2"/>
    <property type="match status" value="2"/>
</dbReference>
<keyword evidence="4" id="KW-1015">Disulfide bond</keyword>